<sequence length="371" mass="42139">MQLTKPAKFGTYSQDDVVFLLKDLSDVNLEDSTANRERRIQSGGHYSESLPIEYQPPKEYVALFWETLQQFKQKTALCIGIVSERIFQLKGRNTVLVSLARAGTPAGILIKRYLQMQYGVSLPHYSVSIIRDRGIDENAIQYILQQYSEENIQFVDGWTGKGAISLELTKACHQYEQKYGVRLDDRLAVIADPGYCTTLFGTREDFLIPSACLNSTVSGLISRTVLNERYIGKDDFHGAKFYKELIKDDVSNKFIQLIANEFPGIANEAKKTAARMNQQVIETGFLGIKDIQRIQADFSIENINYIKPGVGETTRVLLRRIPWKILMRDASSPFVQHILMLAEEKGVEVVEYPELNYLCCGIIKSLKEQNK</sequence>
<keyword evidence="3" id="KW-0645">Protease</keyword>
<evidence type="ECO:0000313" key="3">
    <source>
        <dbReference type="EMBL" id="MBL4953834.1"/>
    </source>
</evidence>
<comment type="caution">
    <text evidence="3">The sequence shown here is derived from an EMBL/GenBank/DDBJ whole genome shotgun (WGS) entry which is preliminary data.</text>
</comment>
<dbReference type="RefSeq" id="WP_202655099.1">
    <property type="nucleotide sequence ID" value="NZ_JAESWB010000247.1"/>
</dbReference>
<evidence type="ECO:0000313" key="4">
    <source>
        <dbReference type="Proteomes" id="UP000623967"/>
    </source>
</evidence>
<evidence type="ECO:0000259" key="2">
    <source>
        <dbReference type="Pfam" id="PF15608"/>
    </source>
</evidence>
<feature type="domain" description="PELOTA RNA-binding" evidence="2">
    <location>
        <begin position="287"/>
        <end position="365"/>
    </location>
</feature>
<keyword evidence="4" id="KW-1185">Reference proteome</keyword>
<dbReference type="Proteomes" id="UP000623967">
    <property type="component" value="Unassembled WGS sequence"/>
</dbReference>
<accession>A0ABS1TSX9</accession>
<name>A0ABS1TSX9_9BACI</name>
<dbReference type="GO" id="GO:0006508">
    <property type="term" value="P:proteolysis"/>
    <property type="evidence" value="ECO:0007669"/>
    <property type="project" value="UniProtKB-KW"/>
</dbReference>
<evidence type="ECO:0000259" key="1">
    <source>
        <dbReference type="Pfam" id="PF11202"/>
    </source>
</evidence>
<dbReference type="InterPro" id="IPR028157">
    <property type="entry name" value="PELOTA_dom"/>
</dbReference>
<dbReference type="InterPro" id="IPR048336">
    <property type="entry name" value="StiP-like"/>
</dbReference>
<feature type="domain" description="Cysteine protease StiP N-terminal" evidence="1">
    <location>
        <begin position="10"/>
        <end position="258"/>
    </location>
</feature>
<reference evidence="3 4" key="1">
    <citation type="submission" date="2021-01" db="EMBL/GenBank/DDBJ databases">
        <title>Genome public.</title>
        <authorList>
            <person name="Liu C."/>
            <person name="Sun Q."/>
        </authorList>
    </citation>
    <scope>NUCLEOTIDE SEQUENCE [LARGE SCALE GENOMIC DNA]</scope>
    <source>
        <strain evidence="3 4">YIM B02564</strain>
    </source>
</reference>
<dbReference type="InterPro" id="IPR011215">
    <property type="entry name" value="StiP_N"/>
</dbReference>
<proteinExistence type="predicted"/>
<organism evidence="3 4">
    <name type="scientific">Neobacillus paridis</name>
    <dbReference type="NCBI Taxonomy" id="2803862"/>
    <lineage>
        <taxon>Bacteria</taxon>
        <taxon>Bacillati</taxon>
        <taxon>Bacillota</taxon>
        <taxon>Bacilli</taxon>
        <taxon>Bacillales</taxon>
        <taxon>Bacillaceae</taxon>
        <taxon>Neobacillus</taxon>
    </lineage>
</organism>
<dbReference type="Pfam" id="PF15608">
    <property type="entry name" value="PELOTA_1"/>
    <property type="match status" value="1"/>
</dbReference>
<dbReference type="Pfam" id="PF11202">
    <property type="entry name" value="StiP"/>
    <property type="match status" value="1"/>
</dbReference>
<gene>
    <name evidence="3" type="ORF">JK635_16745</name>
</gene>
<dbReference type="EMBL" id="JAESWB010000247">
    <property type="protein sequence ID" value="MBL4953834.1"/>
    <property type="molecule type" value="Genomic_DNA"/>
</dbReference>
<protein>
    <submittedName>
        <fullName evidence="3">Cysteine protease StiP family protein</fullName>
    </submittedName>
</protein>
<dbReference type="PIRSF" id="PIRSF020979">
    <property type="entry name" value="UCP020979"/>
    <property type="match status" value="1"/>
</dbReference>
<dbReference type="GO" id="GO:0008233">
    <property type="term" value="F:peptidase activity"/>
    <property type="evidence" value="ECO:0007669"/>
    <property type="project" value="UniProtKB-KW"/>
</dbReference>
<keyword evidence="3" id="KW-0378">Hydrolase</keyword>